<keyword evidence="2" id="KW-1185">Reference proteome</keyword>
<accession>A0A510JNP2</accession>
<dbReference type="EMBL" id="AP019827">
    <property type="protein sequence ID" value="BBM40041.1"/>
    <property type="molecule type" value="Genomic_DNA"/>
</dbReference>
<organism evidence="1 2">
    <name type="scientific">Leptotrichia shahii</name>
    <dbReference type="NCBI Taxonomy" id="157691"/>
    <lineage>
        <taxon>Bacteria</taxon>
        <taxon>Fusobacteriati</taxon>
        <taxon>Fusobacteriota</taxon>
        <taxon>Fusobacteriia</taxon>
        <taxon>Fusobacteriales</taxon>
        <taxon>Leptotrichiaceae</taxon>
        <taxon>Leptotrichia</taxon>
    </lineage>
</organism>
<sequence length="477" mass="58318">MGIDFNESDILKDILNFKIVNRRKLEEKYGFKILDYTIEHINDFLCENNNGIIHKSKNYLYYFGKYYEELFKVDDRSINMKMSFRRELITLILLLGKEKLNIYKFNKQIRRNEQNTKNIQNDLKQILKIYNIKHSEYVKISNIEKLFESKNYDLKELRENYLMEILMRRMEKIYIGKSTYQENFYFKILQEILELKGIKYMKKLIFSYIEQSTDIISMYEKYSILTYFILNMRNTNIKFKYCIKRTAETEEFFLMMEKIYKREKLKMDYKFITLFYKKLHRKKRKPEKILSEINKAVMVEKSRETFGIKKVEIKKKKEDKVEVYSIAETSVNFGNENLLNKKLVKKYIHLDETSKIKTLVLVDVEENQILKSFNKVMKFFNFVEVVEIYHLNNFKKIITKNNTNYEQILIISNSKFLNIIRNFSDIPIFNFVLGKERGTLQSRTNILKQMIYLRTMMFQYLEFKKDRKIFRKRMNYR</sequence>
<dbReference type="KEGG" id="lsz:JCM16776_0244"/>
<name>A0A510JNP2_9FUSO</name>
<dbReference type="OrthoDB" id="79760at2"/>
<dbReference type="RefSeq" id="WP_018451352.1">
    <property type="nucleotide sequence ID" value="NZ_AP019827.1"/>
</dbReference>
<dbReference type="Proteomes" id="UP000322617">
    <property type="component" value="Chromosome"/>
</dbReference>
<dbReference type="AlphaFoldDB" id="A0A510JNP2"/>
<evidence type="ECO:0000313" key="1">
    <source>
        <dbReference type="EMBL" id="BBM40041.1"/>
    </source>
</evidence>
<proteinExistence type="predicted"/>
<reference evidence="1 2" key="1">
    <citation type="submission" date="2019-07" db="EMBL/GenBank/DDBJ databases">
        <title>Complete Genome Sequence of Leptotrichia shahii Strain JCM 16776.</title>
        <authorList>
            <person name="Watanabe S."/>
            <person name="Cui L."/>
        </authorList>
    </citation>
    <scope>NUCLEOTIDE SEQUENCE [LARGE SCALE GENOMIC DNA]</scope>
    <source>
        <strain evidence="1 2">JCM16776</strain>
    </source>
</reference>
<gene>
    <name evidence="1" type="ORF">JCM16776_0244</name>
</gene>
<protein>
    <submittedName>
        <fullName evidence="1">Uncharacterized protein</fullName>
    </submittedName>
</protein>
<evidence type="ECO:0000313" key="2">
    <source>
        <dbReference type="Proteomes" id="UP000322617"/>
    </source>
</evidence>